<gene>
    <name evidence="1" type="ORF">LTS18_007673</name>
</gene>
<comment type="caution">
    <text evidence="1">The sequence shown here is derived from an EMBL/GenBank/DDBJ whole genome shotgun (WGS) entry which is preliminary data.</text>
</comment>
<evidence type="ECO:0000313" key="1">
    <source>
        <dbReference type="EMBL" id="KAK3081346.1"/>
    </source>
</evidence>
<keyword evidence="2" id="KW-1185">Reference proteome</keyword>
<name>A0ACC3DX89_9PEZI</name>
<reference evidence="1" key="1">
    <citation type="submission" date="2024-09" db="EMBL/GenBank/DDBJ databases">
        <title>Black Yeasts Isolated from many extreme environments.</title>
        <authorList>
            <person name="Coleine C."/>
            <person name="Stajich J.E."/>
            <person name="Selbmann L."/>
        </authorList>
    </citation>
    <scope>NUCLEOTIDE SEQUENCE</scope>
    <source>
        <strain evidence="1">CCFEE 5737</strain>
    </source>
</reference>
<sequence length="282" mass="30032">MTNPPRDSARKDDAQERNAQQERGSSPTGPTFVADFGGEESGGFRDSEDTHYEVQKPDSKEDTGDAEKQHQIPLLYTQTLLLARYDTSYDLRDRARLYKALLAIPSSTELATLLLLAPKPVPRMPSPSEARKGLVLGSASLVVGDEGGVGGVRGYEGVPEWVEDGHEPDGRLREDGSGGGGGVMGGGAQKGASASEMLEKAARERGLAPAATSTVGSFGGGGKMGGKANGVGKEKTLDDWLAESEGEGEGESEEDESEEETEEESEEKRKRRIAMMTRSIGW</sequence>
<dbReference type="Proteomes" id="UP001186974">
    <property type="component" value="Unassembled WGS sequence"/>
</dbReference>
<protein>
    <submittedName>
        <fullName evidence="1">Uncharacterized protein</fullName>
    </submittedName>
</protein>
<proteinExistence type="predicted"/>
<organism evidence="1 2">
    <name type="scientific">Coniosporium uncinatum</name>
    <dbReference type="NCBI Taxonomy" id="93489"/>
    <lineage>
        <taxon>Eukaryota</taxon>
        <taxon>Fungi</taxon>
        <taxon>Dikarya</taxon>
        <taxon>Ascomycota</taxon>
        <taxon>Pezizomycotina</taxon>
        <taxon>Dothideomycetes</taxon>
        <taxon>Dothideomycetes incertae sedis</taxon>
        <taxon>Coniosporium</taxon>
    </lineage>
</organism>
<accession>A0ACC3DX89</accession>
<evidence type="ECO:0000313" key="2">
    <source>
        <dbReference type="Proteomes" id="UP001186974"/>
    </source>
</evidence>
<dbReference type="EMBL" id="JAWDJW010000195">
    <property type="protein sequence ID" value="KAK3081346.1"/>
    <property type="molecule type" value="Genomic_DNA"/>
</dbReference>